<evidence type="ECO:0000313" key="2">
    <source>
        <dbReference type="Proteomes" id="UP000837857"/>
    </source>
</evidence>
<sequence length="164" mass="18617">MKAKEPQETQLTDDRKYATRRGSIIGSVQSRAKMRSAFSPRIWWHHNFLSASPFLLASGFFRGAHRDSPDDNSESFGPSGSLRSYATAVTKTGRPYAQVGGDTRKTFSFRAAHCSVMGCDEAFLRRLACIRVPCVKRYERYLEQSLARATLTRRLRARTPNRTH</sequence>
<reference evidence="1" key="1">
    <citation type="submission" date="2022-03" db="EMBL/GenBank/DDBJ databases">
        <authorList>
            <person name="Martin H S."/>
        </authorList>
    </citation>
    <scope>NUCLEOTIDE SEQUENCE</scope>
</reference>
<proteinExistence type="predicted"/>
<evidence type="ECO:0000313" key="1">
    <source>
        <dbReference type="EMBL" id="CAH2077035.1"/>
    </source>
</evidence>
<dbReference type="EMBL" id="OW152821">
    <property type="protein sequence ID" value="CAH2077035.1"/>
    <property type="molecule type" value="Genomic_DNA"/>
</dbReference>
<gene>
    <name evidence="1" type="ORF">IPOD504_LOCUS17520</name>
</gene>
<organism evidence="1 2">
    <name type="scientific">Iphiclides podalirius</name>
    <name type="common">scarce swallowtail</name>
    <dbReference type="NCBI Taxonomy" id="110791"/>
    <lineage>
        <taxon>Eukaryota</taxon>
        <taxon>Metazoa</taxon>
        <taxon>Ecdysozoa</taxon>
        <taxon>Arthropoda</taxon>
        <taxon>Hexapoda</taxon>
        <taxon>Insecta</taxon>
        <taxon>Pterygota</taxon>
        <taxon>Neoptera</taxon>
        <taxon>Endopterygota</taxon>
        <taxon>Lepidoptera</taxon>
        <taxon>Glossata</taxon>
        <taxon>Ditrysia</taxon>
        <taxon>Papilionoidea</taxon>
        <taxon>Papilionidae</taxon>
        <taxon>Papilioninae</taxon>
        <taxon>Iphiclides</taxon>
    </lineage>
</organism>
<accession>A0ABN8JAU9</accession>
<protein>
    <submittedName>
        <fullName evidence="1">Uncharacterized protein</fullName>
    </submittedName>
</protein>
<name>A0ABN8JAU9_9NEOP</name>
<keyword evidence="2" id="KW-1185">Reference proteome</keyword>
<feature type="non-terminal residue" evidence="1">
    <location>
        <position position="164"/>
    </location>
</feature>
<dbReference type="Proteomes" id="UP000837857">
    <property type="component" value="Chromosome 9"/>
</dbReference>